<dbReference type="EMBL" id="AVPT01000003">
    <property type="protein sequence ID" value="KGM57458.1"/>
    <property type="molecule type" value="Genomic_DNA"/>
</dbReference>
<dbReference type="GO" id="GO:0005829">
    <property type="term" value="C:cytosol"/>
    <property type="evidence" value="ECO:0007669"/>
    <property type="project" value="TreeGrafter"/>
</dbReference>
<evidence type="ECO:0000313" key="6">
    <source>
        <dbReference type="EMBL" id="KGM57458.1"/>
    </source>
</evidence>
<dbReference type="GO" id="GO:0006355">
    <property type="term" value="P:regulation of DNA-templated transcription"/>
    <property type="evidence" value="ECO:0007669"/>
    <property type="project" value="TreeGrafter"/>
</dbReference>
<keyword evidence="1 4" id="KW-0597">Phosphoprotein</keyword>
<feature type="modified residue" description="4-aspartylphosphate" evidence="4">
    <location>
        <position position="56"/>
    </location>
</feature>
<keyword evidence="3" id="KW-0238">DNA-binding</keyword>
<sequence>MPALRILLVEDSADDAELLAIELADAGIEASWLRVDREATLQAALVEGGYDLVVSDLGLPGFDGVEALQRVRAAAPGVPFVFCSGAPVESLTAEAALMAGADAYVCKDALARMPPTIRALLQRTGSPCPA</sequence>
<dbReference type="GO" id="GO:0000976">
    <property type="term" value="F:transcription cis-regulatory region binding"/>
    <property type="evidence" value="ECO:0007669"/>
    <property type="project" value="TreeGrafter"/>
</dbReference>
<dbReference type="InterPro" id="IPR039420">
    <property type="entry name" value="WalR-like"/>
</dbReference>
<dbReference type="eggNOG" id="COG0745">
    <property type="taxonomic scope" value="Bacteria"/>
</dbReference>
<proteinExistence type="predicted"/>
<organism evidence="6 7">
    <name type="scientific">Lysobacter arseniciresistens ZS79</name>
    <dbReference type="NCBI Taxonomy" id="913325"/>
    <lineage>
        <taxon>Bacteria</taxon>
        <taxon>Pseudomonadati</taxon>
        <taxon>Pseudomonadota</taxon>
        <taxon>Gammaproteobacteria</taxon>
        <taxon>Lysobacterales</taxon>
        <taxon>Lysobacteraceae</taxon>
        <taxon>Novilysobacter</taxon>
    </lineage>
</organism>
<dbReference type="SMART" id="SM00448">
    <property type="entry name" value="REC"/>
    <property type="match status" value="1"/>
</dbReference>
<dbReference type="PANTHER" id="PTHR48111">
    <property type="entry name" value="REGULATOR OF RPOS"/>
    <property type="match status" value="1"/>
</dbReference>
<dbReference type="SUPFAM" id="SSF52172">
    <property type="entry name" value="CheY-like"/>
    <property type="match status" value="1"/>
</dbReference>
<dbReference type="GO" id="GO:0032993">
    <property type="term" value="C:protein-DNA complex"/>
    <property type="evidence" value="ECO:0007669"/>
    <property type="project" value="TreeGrafter"/>
</dbReference>
<dbReference type="RefSeq" id="WP_036207686.1">
    <property type="nucleotide sequence ID" value="NZ_AVPT01000003.1"/>
</dbReference>
<dbReference type="Gene3D" id="3.40.50.2300">
    <property type="match status" value="1"/>
</dbReference>
<reference evidence="6 7" key="1">
    <citation type="journal article" date="2015" name="Stand. Genomic Sci.">
        <title>Genomic information of the arsenic-resistant bacterium Lysobacter arseniciresistens type strain ZS79(T) and comparison of Lysobacter draft genomes.</title>
        <authorList>
            <person name="Liu L."/>
            <person name="Zhang S."/>
            <person name="Luo M."/>
            <person name="Wang G."/>
        </authorList>
    </citation>
    <scope>NUCLEOTIDE SEQUENCE [LARGE SCALE GENOMIC DNA]</scope>
    <source>
        <strain evidence="6 7">ZS79</strain>
    </source>
</reference>
<gene>
    <name evidence="6" type="ORF">N799_08485</name>
</gene>
<dbReference type="OrthoDB" id="9776727at2"/>
<evidence type="ECO:0000256" key="1">
    <source>
        <dbReference type="ARBA" id="ARBA00022553"/>
    </source>
</evidence>
<dbReference type="GO" id="GO:0000156">
    <property type="term" value="F:phosphorelay response regulator activity"/>
    <property type="evidence" value="ECO:0007669"/>
    <property type="project" value="TreeGrafter"/>
</dbReference>
<evidence type="ECO:0000259" key="5">
    <source>
        <dbReference type="PROSITE" id="PS50110"/>
    </source>
</evidence>
<name>A0A0A0F518_9GAMM</name>
<protein>
    <recommendedName>
        <fullName evidence="5">Response regulatory domain-containing protein</fullName>
    </recommendedName>
</protein>
<evidence type="ECO:0000256" key="4">
    <source>
        <dbReference type="PROSITE-ProRule" id="PRU00169"/>
    </source>
</evidence>
<accession>A0A0A0F518</accession>
<keyword evidence="7" id="KW-1185">Reference proteome</keyword>
<dbReference type="PROSITE" id="PS50110">
    <property type="entry name" value="RESPONSE_REGULATORY"/>
    <property type="match status" value="1"/>
</dbReference>
<dbReference type="Proteomes" id="UP000029989">
    <property type="component" value="Unassembled WGS sequence"/>
</dbReference>
<feature type="domain" description="Response regulatory" evidence="5">
    <location>
        <begin position="5"/>
        <end position="122"/>
    </location>
</feature>
<dbReference type="InterPro" id="IPR011006">
    <property type="entry name" value="CheY-like_superfamily"/>
</dbReference>
<evidence type="ECO:0000313" key="7">
    <source>
        <dbReference type="Proteomes" id="UP000029989"/>
    </source>
</evidence>
<keyword evidence="2" id="KW-0902">Two-component regulatory system</keyword>
<dbReference type="Pfam" id="PF00072">
    <property type="entry name" value="Response_reg"/>
    <property type="match status" value="1"/>
</dbReference>
<evidence type="ECO:0000256" key="3">
    <source>
        <dbReference type="ARBA" id="ARBA00023125"/>
    </source>
</evidence>
<dbReference type="STRING" id="913325.N799_08485"/>
<dbReference type="PANTHER" id="PTHR48111:SF40">
    <property type="entry name" value="PHOSPHATE REGULON TRANSCRIPTIONAL REGULATORY PROTEIN PHOB"/>
    <property type="match status" value="1"/>
</dbReference>
<dbReference type="AlphaFoldDB" id="A0A0A0F518"/>
<dbReference type="InterPro" id="IPR001789">
    <property type="entry name" value="Sig_transdc_resp-reg_receiver"/>
</dbReference>
<evidence type="ECO:0000256" key="2">
    <source>
        <dbReference type="ARBA" id="ARBA00023012"/>
    </source>
</evidence>
<comment type="caution">
    <text evidence="6">The sequence shown here is derived from an EMBL/GenBank/DDBJ whole genome shotgun (WGS) entry which is preliminary data.</text>
</comment>